<feature type="coiled-coil region" evidence="1">
    <location>
        <begin position="263"/>
        <end position="311"/>
    </location>
</feature>
<keyword evidence="1" id="KW-0175">Coiled coil</keyword>
<keyword evidence="3" id="KW-0238">DNA-binding</keyword>
<organism evidence="3 4">
    <name type="scientific">Piscinibacterium candidicorallinum</name>
    <dbReference type="NCBI Taxonomy" id="1793872"/>
    <lineage>
        <taxon>Bacteria</taxon>
        <taxon>Pseudomonadati</taxon>
        <taxon>Pseudomonadota</taxon>
        <taxon>Betaproteobacteria</taxon>
        <taxon>Burkholderiales</taxon>
        <taxon>Piscinibacterium</taxon>
    </lineage>
</organism>
<evidence type="ECO:0000256" key="1">
    <source>
        <dbReference type="SAM" id="Coils"/>
    </source>
</evidence>
<dbReference type="GO" id="GO:0003677">
    <property type="term" value="F:DNA binding"/>
    <property type="evidence" value="ECO:0007669"/>
    <property type="project" value="UniProtKB-KW"/>
</dbReference>
<gene>
    <name evidence="3" type="ORF">ACFOEN_04645</name>
</gene>
<name>A0ABV7H3X1_9BURK</name>
<dbReference type="InterPro" id="IPR021104">
    <property type="entry name" value="KfrA_DNA-bd_N"/>
</dbReference>
<comment type="caution">
    <text evidence="3">The sequence shown here is derived from an EMBL/GenBank/DDBJ whole genome shotgun (WGS) entry which is preliminary data.</text>
</comment>
<proteinExistence type="predicted"/>
<sequence length="369" mass="40583">MARGGIYKSEVLRARNNLLAQGKYPSIDAIRIELGNTGSKSTIQRYMREIDEDESPGARPAPSLSEELQSLLAPLAERLRIEAQEELARLKSQHAEVAAAAESAAASLRAEIQSLSEALAAARQQTAEAQERYEDASKRLSAVSAERAQAQQLAADLQIQLRAEAEHRSSVETKYADARRSLEHFREAAKEQRQREAQAHENQVQFLQQDIHGLRTALAQAREQLSVATETLTQKALALEATQRDLLHAKEKGSEVADIAVRLADVTAQRDTLKTRLAAEESQVHILRDEADALRRAVDQLTERLRALDLEQAAVQGAREARTQLELQIDATVKAQLDALLASAGRLARPGAESVLPTRSRRATSKKPA</sequence>
<evidence type="ECO:0000313" key="4">
    <source>
        <dbReference type="Proteomes" id="UP001595556"/>
    </source>
</evidence>
<protein>
    <submittedName>
        <fullName evidence="3">DNA-binding protein</fullName>
    </submittedName>
</protein>
<accession>A0ABV7H3X1</accession>
<evidence type="ECO:0000259" key="2">
    <source>
        <dbReference type="Pfam" id="PF11740"/>
    </source>
</evidence>
<dbReference type="Proteomes" id="UP001595556">
    <property type="component" value="Unassembled WGS sequence"/>
</dbReference>
<reference evidence="4" key="1">
    <citation type="journal article" date="2019" name="Int. J. Syst. Evol. Microbiol.">
        <title>The Global Catalogue of Microorganisms (GCM) 10K type strain sequencing project: providing services to taxonomists for standard genome sequencing and annotation.</title>
        <authorList>
            <consortium name="The Broad Institute Genomics Platform"/>
            <consortium name="The Broad Institute Genome Sequencing Center for Infectious Disease"/>
            <person name="Wu L."/>
            <person name="Ma J."/>
        </authorList>
    </citation>
    <scope>NUCLEOTIDE SEQUENCE [LARGE SCALE GENOMIC DNA]</scope>
    <source>
        <strain evidence="4">KCTC 52168</strain>
    </source>
</reference>
<evidence type="ECO:0000313" key="3">
    <source>
        <dbReference type="EMBL" id="MFC3146930.1"/>
    </source>
</evidence>
<dbReference type="RefSeq" id="WP_377301538.1">
    <property type="nucleotide sequence ID" value="NZ_CP180191.1"/>
</dbReference>
<dbReference type="Pfam" id="PF11740">
    <property type="entry name" value="KfrA_N"/>
    <property type="match status" value="1"/>
</dbReference>
<keyword evidence="4" id="KW-1185">Reference proteome</keyword>
<feature type="coiled-coil region" evidence="1">
    <location>
        <begin position="73"/>
        <end position="224"/>
    </location>
</feature>
<feature type="domain" description="KfrA N-terminal DNA-binding" evidence="2">
    <location>
        <begin position="8"/>
        <end position="118"/>
    </location>
</feature>
<dbReference type="EMBL" id="JBHRTI010000003">
    <property type="protein sequence ID" value="MFC3146930.1"/>
    <property type="molecule type" value="Genomic_DNA"/>
</dbReference>